<name>A0A0F9QD53_9ZZZZ</name>
<protein>
    <submittedName>
        <fullName evidence="1">Uncharacterized protein</fullName>
    </submittedName>
</protein>
<comment type="caution">
    <text evidence="1">The sequence shown here is derived from an EMBL/GenBank/DDBJ whole genome shotgun (WGS) entry which is preliminary data.</text>
</comment>
<proteinExistence type="predicted"/>
<accession>A0A0F9QD53</accession>
<organism evidence="1">
    <name type="scientific">marine sediment metagenome</name>
    <dbReference type="NCBI Taxonomy" id="412755"/>
    <lineage>
        <taxon>unclassified sequences</taxon>
        <taxon>metagenomes</taxon>
        <taxon>ecological metagenomes</taxon>
    </lineage>
</organism>
<sequence>MTAFNRKELIKIRNRAEEVAKTEGLNTSWQRAYNDLAKAADHLDAMIARCSVPGYEYPDVYTKGKTIDLDHWCEGFSRAQVKSFKACVLRLASA</sequence>
<dbReference type="AlphaFoldDB" id="A0A0F9QD53"/>
<reference evidence="1" key="1">
    <citation type="journal article" date="2015" name="Nature">
        <title>Complex archaea that bridge the gap between prokaryotes and eukaryotes.</title>
        <authorList>
            <person name="Spang A."/>
            <person name="Saw J.H."/>
            <person name="Jorgensen S.L."/>
            <person name="Zaremba-Niedzwiedzka K."/>
            <person name="Martijn J."/>
            <person name="Lind A.E."/>
            <person name="van Eijk R."/>
            <person name="Schleper C."/>
            <person name="Guy L."/>
            <person name="Ettema T.J."/>
        </authorList>
    </citation>
    <scope>NUCLEOTIDE SEQUENCE</scope>
</reference>
<evidence type="ECO:0000313" key="1">
    <source>
        <dbReference type="EMBL" id="KKN40479.1"/>
    </source>
</evidence>
<gene>
    <name evidence="1" type="ORF">LCGC14_0732680</name>
</gene>
<dbReference type="EMBL" id="LAZR01001702">
    <property type="protein sequence ID" value="KKN40479.1"/>
    <property type="molecule type" value="Genomic_DNA"/>
</dbReference>